<dbReference type="InterPro" id="IPR036249">
    <property type="entry name" value="Thioredoxin-like_sf"/>
</dbReference>
<dbReference type="OrthoDB" id="981626at2"/>
<name>A0A504JCF2_9FLAO</name>
<dbReference type="AlphaFoldDB" id="A0A504JCF2"/>
<keyword evidence="3" id="KW-1185">Reference proteome</keyword>
<proteinExistence type="predicted"/>
<dbReference type="Gene3D" id="3.40.30.10">
    <property type="entry name" value="Glutaredoxin"/>
    <property type="match status" value="1"/>
</dbReference>
<evidence type="ECO:0000313" key="2">
    <source>
        <dbReference type="EMBL" id="TPN88646.1"/>
    </source>
</evidence>
<dbReference type="PANTHER" id="PTHR15337">
    <property type="entry name" value="ANTERIOR GRADIENT PROTEIN-RELATED"/>
    <property type="match status" value="1"/>
</dbReference>
<protein>
    <submittedName>
        <fullName evidence="2">Thioredoxin family protein</fullName>
    </submittedName>
</protein>
<evidence type="ECO:0000256" key="1">
    <source>
        <dbReference type="ARBA" id="ARBA00022729"/>
    </source>
</evidence>
<dbReference type="PANTHER" id="PTHR15337:SF11">
    <property type="entry name" value="THIOREDOXIN DOMAIN-CONTAINING PROTEIN"/>
    <property type="match status" value="1"/>
</dbReference>
<accession>A0A504JCF2</accession>
<organism evidence="2 3">
    <name type="scientific">Aquimarina algicola</name>
    <dbReference type="NCBI Taxonomy" id="2589995"/>
    <lineage>
        <taxon>Bacteria</taxon>
        <taxon>Pseudomonadati</taxon>
        <taxon>Bacteroidota</taxon>
        <taxon>Flavobacteriia</taxon>
        <taxon>Flavobacteriales</taxon>
        <taxon>Flavobacteriaceae</taxon>
        <taxon>Aquimarina</taxon>
    </lineage>
</organism>
<gene>
    <name evidence="2" type="ORF">FHK87_00090</name>
</gene>
<keyword evidence="1" id="KW-0732">Signal</keyword>
<reference evidence="2 3" key="1">
    <citation type="submission" date="2019-06" db="EMBL/GenBank/DDBJ databases">
        <authorList>
            <person name="Meng X."/>
        </authorList>
    </citation>
    <scope>NUCLEOTIDE SEQUENCE [LARGE SCALE GENOMIC DNA]</scope>
    <source>
        <strain evidence="2 3">M625</strain>
    </source>
</reference>
<dbReference type="Pfam" id="PF13899">
    <property type="entry name" value="Thioredoxin_7"/>
    <property type="match status" value="1"/>
</dbReference>
<sequence length="148" mass="17939">MKFIFLFLCFYHFYSYSQNSESSLWIKDMEIAKKISKKEHKPILMYFSGSDWCKPCMMLQEDFFDSFEFKKFTDSFVFLYLDFPRNSDLISTERKIENSKLLELYNKNKQFPLINILNSKGKVLDKISGYSSLRDPRYHFELLQKFMK</sequence>
<evidence type="ECO:0000313" key="3">
    <source>
        <dbReference type="Proteomes" id="UP000315540"/>
    </source>
</evidence>
<comment type="caution">
    <text evidence="2">The sequence shown here is derived from an EMBL/GenBank/DDBJ whole genome shotgun (WGS) entry which is preliminary data.</text>
</comment>
<dbReference type="EMBL" id="VFWZ01000001">
    <property type="protein sequence ID" value="TPN88646.1"/>
    <property type="molecule type" value="Genomic_DNA"/>
</dbReference>
<dbReference type="Proteomes" id="UP000315540">
    <property type="component" value="Unassembled WGS sequence"/>
</dbReference>
<dbReference type="InterPro" id="IPR051099">
    <property type="entry name" value="AGR/TXD"/>
</dbReference>
<dbReference type="SUPFAM" id="SSF52833">
    <property type="entry name" value="Thioredoxin-like"/>
    <property type="match status" value="1"/>
</dbReference>